<feature type="region of interest" description="Disordered" evidence="7">
    <location>
        <begin position="1"/>
        <end position="20"/>
    </location>
</feature>
<proteinExistence type="inferred from homology"/>
<dbReference type="InterPro" id="IPR046357">
    <property type="entry name" value="PPIase_dom_sf"/>
</dbReference>
<dbReference type="PROSITE" id="PS50059">
    <property type="entry name" value="FKBP_PPIASE"/>
    <property type="match status" value="1"/>
</dbReference>
<dbReference type="Gene3D" id="2.40.10.330">
    <property type="match status" value="1"/>
</dbReference>
<keyword evidence="4 6" id="KW-0697">Rotamase</keyword>
<organism evidence="9 10">
    <name type="scientific">Candidatus Sysuiplasma superficiale</name>
    <dbReference type="NCBI Taxonomy" id="2823368"/>
    <lineage>
        <taxon>Archaea</taxon>
        <taxon>Methanobacteriati</taxon>
        <taxon>Thermoplasmatota</taxon>
        <taxon>Thermoplasmata</taxon>
        <taxon>Candidatus Sysuiplasmatales</taxon>
        <taxon>Candidatus Sysuiplasmataceae</taxon>
        <taxon>Candidatus Sysuiplasma</taxon>
    </lineage>
</organism>
<evidence type="ECO:0000256" key="6">
    <source>
        <dbReference type="PROSITE-ProRule" id="PRU00277"/>
    </source>
</evidence>
<dbReference type="InterPro" id="IPR054016">
    <property type="entry name" value="FKBP26_IF"/>
</dbReference>
<dbReference type="Pfam" id="PF22199">
    <property type="entry name" value="FKBP26_IF"/>
    <property type="match status" value="1"/>
</dbReference>
<evidence type="ECO:0000256" key="1">
    <source>
        <dbReference type="ARBA" id="ARBA00000971"/>
    </source>
</evidence>
<dbReference type="PANTHER" id="PTHR47861:SF2">
    <property type="entry name" value="LONG-TYPE PEPTIDYL-PROLYL CIS-TRANS ISOMERASE"/>
    <property type="match status" value="1"/>
</dbReference>
<reference evidence="9" key="1">
    <citation type="submission" date="2021-04" db="EMBL/GenBank/DDBJ databases">
        <title>Genomic insights into ecological role and evolution of a novel Thermoplasmata order Candidatus Sysuiplasmatales.</title>
        <authorList>
            <person name="Yuan Y."/>
        </authorList>
    </citation>
    <scope>NUCLEOTIDE SEQUENCE</scope>
    <source>
        <strain evidence="9">YP2-bin.285</strain>
    </source>
</reference>
<evidence type="ECO:0000313" key="10">
    <source>
        <dbReference type="Proteomes" id="UP000716004"/>
    </source>
</evidence>
<comment type="caution">
    <text evidence="9">The sequence shown here is derived from an EMBL/GenBank/DDBJ whole genome shotgun (WGS) entry which is preliminary data.</text>
</comment>
<sequence>MTEDAQIKTESRDETSQKINPGDIVQLELDAWISETGKLFQTTSKENAQKEGIYDEKTVYGPVYEIAGKNRFFPGLEKSIASASIGQEVVVEIKPEEAAGSRDPGLVKLYSIREFERMNVEPKVGEDVRIGDRIGRISQVTVGRVRVDFNNPLAGHVLKYRYRVIRKISERQEKLKALLEMFYGTSSGFDITIEGDRATVVLPDSCKLDARWMNAKLRFVAEAYETAGMSEVNFIEKYVRTRPAPAAEKESETVGKDSVSQKSGQESSAGEAAEGKKEGA</sequence>
<dbReference type="EMBL" id="JAGVSJ010000012">
    <property type="protein sequence ID" value="MBX8631986.1"/>
    <property type="molecule type" value="Genomic_DNA"/>
</dbReference>
<dbReference type="SUPFAM" id="SSF54534">
    <property type="entry name" value="FKBP-like"/>
    <property type="match status" value="1"/>
</dbReference>
<accession>A0A8J7YQI8</accession>
<evidence type="ECO:0000256" key="5">
    <source>
        <dbReference type="ARBA" id="ARBA00023235"/>
    </source>
</evidence>
<dbReference type="PANTHER" id="PTHR47861">
    <property type="entry name" value="FKBP-TYPE PEPTIDYL-PROLYL CIS-TRANS ISOMERASE SLYD"/>
    <property type="match status" value="1"/>
</dbReference>
<comment type="similarity">
    <text evidence="2">Belongs to the FKBP-type PPIase family.</text>
</comment>
<comment type="catalytic activity">
    <reaction evidence="1 6">
        <text>[protein]-peptidylproline (omega=180) = [protein]-peptidylproline (omega=0)</text>
        <dbReference type="Rhea" id="RHEA:16237"/>
        <dbReference type="Rhea" id="RHEA-COMP:10747"/>
        <dbReference type="Rhea" id="RHEA-COMP:10748"/>
        <dbReference type="ChEBI" id="CHEBI:83833"/>
        <dbReference type="ChEBI" id="CHEBI:83834"/>
        <dbReference type="EC" id="5.2.1.8"/>
    </reaction>
</comment>
<dbReference type="AlphaFoldDB" id="A0A8J7YQI8"/>
<gene>
    <name evidence="9" type="ORF">J9259_05655</name>
</gene>
<evidence type="ECO:0000256" key="7">
    <source>
        <dbReference type="SAM" id="MobiDB-lite"/>
    </source>
</evidence>
<feature type="compositionally biased region" description="Basic and acidic residues" evidence="7">
    <location>
        <begin position="1"/>
        <end position="16"/>
    </location>
</feature>
<dbReference type="InterPro" id="IPR001179">
    <property type="entry name" value="PPIase_FKBP_dom"/>
</dbReference>
<dbReference type="GO" id="GO:0003755">
    <property type="term" value="F:peptidyl-prolyl cis-trans isomerase activity"/>
    <property type="evidence" value="ECO:0007669"/>
    <property type="project" value="UniProtKB-KW"/>
</dbReference>
<keyword evidence="5 6" id="KW-0413">Isomerase</keyword>
<feature type="domain" description="PPIase FKBP-type" evidence="8">
    <location>
        <begin position="22"/>
        <end position="123"/>
    </location>
</feature>
<feature type="region of interest" description="Disordered" evidence="7">
    <location>
        <begin position="243"/>
        <end position="280"/>
    </location>
</feature>
<name>A0A8J7YQI8_9ARCH</name>
<evidence type="ECO:0000259" key="8">
    <source>
        <dbReference type="PROSITE" id="PS50059"/>
    </source>
</evidence>
<dbReference type="InterPro" id="IPR048261">
    <property type="entry name" value="SlpA/SlyD-like_ins_sf"/>
</dbReference>
<dbReference type="Proteomes" id="UP000716004">
    <property type="component" value="Unassembled WGS sequence"/>
</dbReference>
<dbReference type="EC" id="5.2.1.8" evidence="3 6"/>
<feature type="compositionally biased region" description="Low complexity" evidence="7">
    <location>
        <begin position="262"/>
        <end position="272"/>
    </location>
</feature>
<evidence type="ECO:0000256" key="3">
    <source>
        <dbReference type="ARBA" id="ARBA00013194"/>
    </source>
</evidence>
<evidence type="ECO:0000256" key="4">
    <source>
        <dbReference type="ARBA" id="ARBA00023110"/>
    </source>
</evidence>
<evidence type="ECO:0000256" key="2">
    <source>
        <dbReference type="ARBA" id="ARBA00006577"/>
    </source>
</evidence>
<evidence type="ECO:0000313" key="9">
    <source>
        <dbReference type="EMBL" id="MBX8631986.1"/>
    </source>
</evidence>
<dbReference type="Gene3D" id="3.30.70.2210">
    <property type="match status" value="1"/>
</dbReference>
<protein>
    <recommendedName>
        <fullName evidence="3 6">peptidylprolyl isomerase</fullName>
        <ecNumber evidence="3 6">5.2.1.8</ecNumber>
    </recommendedName>
</protein>
<dbReference type="Gene3D" id="3.10.50.40">
    <property type="match status" value="1"/>
</dbReference>